<dbReference type="Pfam" id="PF00058">
    <property type="entry name" value="Ldl_recept_b"/>
    <property type="match status" value="13"/>
</dbReference>
<feature type="region of interest" description="Disordered" evidence="20">
    <location>
        <begin position="1181"/>
        <end position="1203"/>
    </location>
</feature>
<dbReference type="PROSITE" id="PS50068">
    <property type="entry name" value="LDLRA_2"/>
    <property type="match status" value="3"/>
</dbReference>
<dbReference type="InterPro" id="IPR011042">
    <property type="entry name" value="6-blade_b-propeller_TolB-like"/>
</dbReference>
<dbReference type="SUPFAM" id="SSF63825">
    <property type="entry name" value="YWTD domain"/>
    <property type="match status" value="4"/>
</dbReference>
<evidence type="ECO:0000256" key="20">
    <source>
        <dbReference type="SAM" id="MobiDB-lite"/>
    </source>
</evidence>
<dbReference type="Gene3D" id="2.10.25.10">
    <property type="entry name" value="Laminin"/>
    <property type="match status" value="1"/>
</dbReference>
<feature type="disulfide bond" evidence="18">
    <location>
        <begin position="1457"/>
        <end position="1472"/>
    </location>
</feature>
<feature type="compositionally biased region" description="Polar residues" evidence="20">
    <location>
        <begin position="1185"/>
        <end position="1200"/>
    </location>
</feature>
<evidence type="ECO:0000256" key="7">
    <source>
        <dbReference type="ARBA" id="ARBA00022583"/>
    </source>
</evidence>
<dbReference type="GO" id="GO:0048513">
    <property type="term" value="P:animal organ development"/>
    <property type="evidence" value="ECO:0007669"/>
    <property type="project" value="UniProtKB-ARBA"/>
</dbReference>
<feature type="compositionally biased region" description="Pro residues" evidence="20">
    <location>
        <begin position="147"/>
        <end position="157"/>
    </location>
</feature>
<dbReference type="InterPro" id="IPR036055">
    <property type="entry name" value="LDL_receptor-like_sf"/>
</dbReference>
<keyword evidence="10" id="KW-0732">Signal</keyword>
<evidence type="ECO:0000256" key="6">
    <source>
        <dbReference type="ARBA" id="ARBA00022553"/>
    </source>
</evidence>
<evidence type="ECO:0000256" key="2">
    <source>
        <dbReference type="ARBA" id="ARBA00004479"/>
    </source>
</evidence>
<keyword evidence="6" id="KW-0597">Phosphoprotein</keyword>
<feature type="repeat" description="LDL-receptor class B" evidence="19">
    <location>
        <begin position="1301"/>
        <end position="1343"/>
    </location>
</feature>
<protein>
    <recommendedName>
        <fullName evidence="22">EGF-like domain-containing protein</fullName>
    </recommendedName>
</protein>
<dbReference type="GO" id="GO:0017147">
    <property type="term" value="F:Wnt-protein binding"/>
    <property type="evidence" value="ECO:0007669"/>
    <property type="project" value="UniProtKB-ARBA"/>
</dbReference>
<proteinExistence type="inferred from homology"/>
<dbReference type="Pfam" id="PF14670">
    <property type="entry name" value="FXa_inhibition"/>
    <property type="match status" value="4"/>
</dbReference>
<feature type="repeat" description="LDL-receptor class B" evidence="19">
    <location>
        <begin position="905"/>
        <end position="947"/>
    </location>
</feature>
<feature type="compositionally biased region" description="Basic and acidic residues" evidence="20">
    <location>
        <begin position="49"/>
        <end position="78"/>
    </location>
</feature>
<keyword evidence="5" id="KW-0245">EGF-like domain</keyword>
<feature type="repeat" description="LDL-receptor class B" evidence="19">
    <location>
        <begin position="338"/>
        <end position="381"/>
    </location>
</feature>
<dbReference type="SUPFAM" id="SSF57424">
    <property type="entry name" value="LDL receptor-like module"/>
    <property type="match status" value="3"/>
</dbReference>
<evidence type="ECO:0000256" key="16">
    <source>
        <dbReference type="ARBA" id="ARBA00023170"/>
    </source>
</evidence>
<dbReference type="GO" id="GO:0016020">
    <property type="term" value="C:membrane"/>
    <property type="evidence" value="ECO:0007669"/>
    <property type="project" value="UniProtKB-SubCell"/>
</dbReference>
<dbReference type="FunFam" id="2.120.10.30:FF:000017">
    <property type="entry name" value="Low-density lipoprotein receptor-related protein 6"/>
    <property type="match status" value="1"/>
</dbReference>
<feature type="transmembrane region" description="Helical" evidence="21">
    <location>
        <begin position="1563"/>
        <end position="1583"/>
    </location>
</feature>
<feature type="disulfide bond" evidence="18">
    <location>
        <begin position="1475"/>
        <end position="1487"/>
    </location>
</feature>
<dbReference type="SMART" id="SM00192">
    <property type="entry name" value="LDLa"/>
    <property type="match status" value="3"/>
</dbReference>
<keyword evidence="9 21" id="KW-0812">Transmembrane</keyword>
<feature type="repeat" description="LDL-receptor class B" evidence="19">
    <location>
        <begin position="295"/>
        <end position="337"/>
    </location>
</feature>
<evidence type="ECO:0000256" key="8">
    <source>
        <dbReference type="ARBA" id="ARBA00022687"/>
    </source>
</evidence>
<keyword evidence="4" id="KW-0217">Developmental protein</keyword>
<dbReference type="Gene3D" id="4.10.400.10">
    <property type="entry name" value="Low-density Lipoprotein Receptor"/>
    <property type="match status" value="3"/>
</dbReference>
<dbReference type="InterPro" id="IPR023415">
    <property type="entry name" value="LDLR_class-A_CS"/>
</dbReference>
<dbReference type="Ensembl" id="ENSAZOT00000012025.1">
    <property type="protein sequence ID" value="ENSAZOP00000011256.1"/>
    <property type="gene ID" value="ENSAZOG00000007218.1"/>
</dbReference>
<evidence type="ECO:0000256" key="18">
    <source>
        <dbReference type="PROSITE-ProRule" id="PRU00124"/>
    </source>
</evidence>
<feature type="repeat" description="LDL-receptor class B" evidence="19">
    <location>
        <begin position="862"/>
        <end position="904"/>
    </location>
</feature>
<dbReference type="GO" id="GO:0006897">
    <property type="term" value="P:endocytosis"/>
    <property type="evidence" value="ECO:0007669"/>
    <property type="project" value="UniProtKB-KW"/>
</dbReference>
<feature type="region of interest" description="Disordered" evidence="20">
    <location>
        <begin position="45"/>
        <end position="161"/>
    </location>
</feature>
<accession>A0A8B9UP31</accession>
<comment type="similarity">
    <text evidence="3">Belongs to the LDLR family.</text>
</comment>
<evidence type="ECO:0000313" key="24">
    <source>
        <dbReference type="Proteomes" id="UP000694549"/>
    </source>
</evidence>
<dbReference type="Gene3D" id="2.120.10.30">
    <property type="entry name" value="TolB, C-terminal domain"/>
    <property type="match status" value="4"/>
</dbReference>
<dbReference type="Pfam" id="PF00057">
    <property type="entry name" value="Ldl_recept_a"/>
    <property type="match status" value="3"/>
</dbReference>
<dbReference type="PROSITE" id="PS51120">
    <property type="entry name" value="LDLRB"/>
    <property type="match status" value="13"/>
</dbReference>
<keyword evidence="7" id="KW-0254">Endocytosis</keyword>
<evidence type="ECO:0000256" key="5">
    <source>
        <dbReference type="ARBA" id="ARBA00022536"/>
    </source>
</evidence>
<feature type="repeat" description="LDL-receptor class B" evidence="19">
    <location>
        <begin position="382"/>
        <end position="424"/>
    </location>
</feature>
<keyword evidence="16" id="KW-0675">Receptor</keyword>
<dbReference type="FunFam" id="4.10.400.10:FF:000076">
    <property type="entry name" value="Low-density lipoprotein receptor-related protein"/>
    <property type="match status" value="1"/>
</dbReference>
<evidence type="ECO:0000256" key="19">
    <source>
        <dbReference type="PROSITE-ProRule" id="PRU00461"/>
    </source>
</evidence>
<dbReference type="FunFam" id="2.120.10.30:FF:000024">
    <property type="entry name" value="Low-density lipoprotein receptor-related protein"/>
    <property type="match status" value="1"/>
</dbReference>
<feature type="domain" description="EGF-like" evidence="22">
    <location>
        <begin position="779"/>
        <end position="816"/>
    </location>
</feature>
<dbReference type="GO" id="GO:0060070">
    <property type="term" value="P:canonical Wnt signaling pathway"/>
    <property type="evidence" value="ECO:0007669"/>
    <property type="project" value="UniProtKB-ARBA"/>
</dbReference>
<feature type="domain" description="EGF-like" evidence="22">
    <location>
        <begin position="1080"/>
        <end position="1117"/>
    </location>
</feature>
<dbReference type="PROSITE" id="PS01209">
    <property type="entry name" value="LDLRA_1"/>
    <property type="match status" value="2"/>
</dbReference>
<dbReference type="SMART" id="SM00181">
    <property type="entry name" value="EGF"/>
    <property type="match status" value="4"/>
</dbReference>
<evidence type="ECO:0000256" key="13">
    <source>
        <dbReference type="ARBA" id="ARBA00022989"/>
    </source>
</evidence>
<dbReference type="SMART" id="SM00135">
    <property type="entry name" value="LY"/>
    <property type="match status" value="20"/>
</dbReference>
<evidence type="ECO:0000256" key="1">
    <source>
        <dbReference type="ARBA" id="ARBA00004240"/>
    </source>
</evidence>
<dbReference type="GO" id="GO:0007399">
    <property type="term" value="P:nervous system development"/>
    <property type="evidence" value="ECO:0007669"/>
    <property type="project" value="TreeGrafter"/>
</dbReference>
<feature type="repeat" description="LDL-receptor class B" evidence="19">
    <location>
        <begin position="646"/>
        <end position="689"/>
    </location>
</feature>
<feature type="repeat" description="LDL-receptor class B" evidence="19">
    <location>
        <begin position="1256"/>
        <end position="1300"/>
    </location>
</feature>
<dbReference type="PANTHER" id="PTHR46513">
    <property type="entry name" value="VITELLOGENIN RECEPTOR-LIKE PROTEIN-RELATED-RELATED"/>
    <property type="match status" value="1"/>
</dbReference>
<feature type="disulfide bond" evidence="18">
    <location>
        <begin position="1494"/>
        <end position="1509"/>
    </location>
</feature>
<comment type="caution">
    <text evidence="18">Lacks conserved residue(s) required for the propagation of feature annotation.</text>
</comment>
<feature type="compositionally biased region" description="Acidic residues" evidence="20">
    <location>
        <begin position="128"/>
        <end position="140"/>
    </location>
</feature>
<feature type="disulfide bond" evidence="18">
    <location>
        <begin position="1513"/>
        <end position="1525"/>
    </location>
</feature>
<sequence length="1792" mass="200640">MHLHTAFLYQLQKLFFLNMGQATFSDPSSAPLAISCLVLKCSRKKRERERREGREEDRNKDGRSKEGRKQEGKKEKKTPLTPPPKQPQRQNRPNSPPEPGVPWIRGLGAWAAPPGVGRPGSGLLPGCEQEEAEEEKEEEEGRLQRLPPCPPPSPPSAAPRAWSLPETLRRLLLRHNMEAAAPPLLLLLLRLLAASLLRCQPGPAGASPFLLFANRRDVRLVDAGGTKLESTVVVSGLEDAAAVDFQYSQGIVFWTDVSEEAIKQTYINQTGNVVQNVIISGLVSPDGLACDWIGKKLYWTDSETNRIEVANLNGTSRKVLFWQDLDQPRAIALDPAHGYMYWTDWGETPRIERAGMDSSTRKIIVDSDIYWPNGLTIDLDEQKLYWADAKLSFIHRANLDGSFRQKVVEGSLTHPFALTLSGDTLYWTDWQTRSIHACNKRTGEKRREILSALYSPMDIQVLSPDRQPYFHTPCEENNGGCSHLCLLSPRDPFYSCACPTGVQLEDDGRTCKSGAEEVLLLARRTDLRRISLDMPDFTDIILQIDNIRHAIAIDYDPVEGYIYWTDDDVRAIRRAYLDGSGAQTLVTSEINHPDGIAVDWVARNLYWTDTGTDRIEVTRLNGTSRKILISENLDEPRAIVLNPVMGYMYWTDWGESPKIECAYLDGSERRVLVNTSLGWPNGLALDLEEDKLYWGDAKTDKIEVINVDGTMRKTLLEDKLPHIFGFTLLGDYIYWTDWQRRSIERVHKIRASRDIIIDQLPDLMGLKATSVAKVFGTNPCAENNGGCSHLCFFTPQETRCACPIGLELLSDMKTCIIPEAFLVFTSRAAIHRISLETNNNDVAIPLTGVKEASALDFDVSDNRIYWTDVSLKTISRAFMNGSSVEHVIEFGLDYPEGMAVDWMGKNLYWADTGTNRIEVARLDGQYRQVLVWKDLDNPRSLALDPTKGYMYWTEWGGKPRIVRAYMDGTNSITLVDKVGRANDLTIDYADQRLYWTDLDTSMIESSNMLGQEREIIADDLPHPFGLTQYSDYIYWTDWNLHSIERADKTSGKNRTLIQGHLDFVMDILVFHSSRQDGLNDCVQNNGHCGHLCLAIPNGFRCGCAAHYTLDPNSRNCSSPTSFLLFSQKSAISRMIPDDQQSPDIILPMHGLRNVKAIDYDPLDKLIYWVDGRQNIIKRAKDDGTQPFTVMSSPNQSQNPEKQPHDLSIDIYSHTLYWTCEATNSVNVHRLNGESIGMVLRGDHDKPRAIVVNAERGYMYFTNMQERAPKIERAALDGTEREVLFTTGLIRPVALVIDNKLGKLFWVDADLKRIESCDLSGANRVTLEDSNILQPMGLTVLGNHLYWIDRQQQMIERVEKTNGYKRTRIQGRIAHLTGIHAVEELDMEEFSAHPCSRDNGGCSHICIAKGDGTPRCSCPEHLVLLQNLLTCGEPPTCSPDQFTCATGEIDCIPMAWRCDGFPECDDQSDEDSCPICSASQFQCEKGQCIDAHLRCNGEIDCQDKSDEVDCDTLCLPNQFRCASGQCILLKQQCDSFPDCIDGSDELICEKTKPASDEPQPHSSAIGPVIGIILSLFVMGGMYFVCQRVVCQRYAGPNSPFPHEYVSGTPHVPLNFIAPGSSQHGTFTGISCGKSMISSMSLMGGSSGAPLYDRNHVTGASSSSSSSTKATFYPQILNPPPSPATDRSLYNAEMFYSSNIPSTTRSYRPYLIRGIAPPTTPCSTDVCDSDYTTSRWKANKYYIDLNSDSDPYPPPPTPRSQYMSAEESCPPSPATERSYFHLYPPPPSPCTDSS</sequence>
<feature type="repeat" description="LDL-receptor class B" evidence="19">
    <location>
        <begin position="560"/>
        <end position="602"/>
    </location>
</feature>
<evidence type="ECO:0000256" key="3">
    <source>
        <dbReference type="ARBA" id="ARBA00009939"/>
    </source>
</evidence>
<keyword evidence="24" id="KW-1185">Reference proteome</keyword>
<keyword evidence="17" id="KW-0325">Glycoprotein</keyword>
<evidence type="ECO:0000256" key="17">
    <source>
        <dbReference type="ARBA" id="ARBA00023180"/>
    </source>
</evidence>
<dbReference type="PRINTS" id="PR00261">
    <property type="entry name" value="LDLRECEPTOR"/>
</dbReference>
<dbReference type="InterPro" id="IPR002172">
    <property type="entry name" value="LDrepeatLR_classA_rpt"/>
</dbReference>
<evidence type="ECO:0000256" key="4">
    <source>
        <dbReference type="ARBA" id="ARBA00022473"/>
    </source>
</evidence>
<evidence type="ECO:0000256" key="11">
    <source>
        <dbReference type="ARBA" id="ARBA00022737"/>
    </source>
</evidence>
<feature type="domain" description="EGF-like" evidence="22">
    <location>
        <begin position="473"/>
        <end position="512"/>
    </location>
</feature>
<evidence type="ECO:0000256" key="21">
    <source>
        <dbReference type="SAM" id="Phobius"/>
    </source>
</evidence>
<evidence type="ECO:0000256" key="9">
    <source>
        <dbReference type="ARBA" id="ARBA00022692"/>
    </source>
</evidence>
<organism evidence="23 24">
    <name type="scientific">Anas zonorhyncha</name>
    <name type="common">Eastern spot-billed duck</name>
    <dbReference type="NCBI Taxonomy" id="75864"/>
    <lineage>
        <taxon>Eukaryota</taxon>
        <taxon>Metazoa</taxon>
        <taxon>Chordata</taxon>
        <taxon>Craniata</taxon>
        <taxon>Vertebrata</taxon>
        <taxon>Euteleostomi</taxon>
        <taxon>Archelosauria</taxon>
        <taxon>Archosauria</taxon>
        <taxon>Dinosauria</taxon>
        <taxon>Saurischia</taxon>
        <taxon>Theropoda</taxon>
        <taxon>Coelurosauria</taxon>
        <taxon>Aves</taxon>
        <taxon>Neognathae</taxon>
        <taxon>Galloanserae</taxon>
        <taxon>Anseriformes</taxon>
        <taxon>Anatidae</taxon>
        <taxon>Anatinae</taxon>
        <taxon>Anas</taxon>
    </lineage>
</organism>
<evidence type="ECO:0000256" key="12">
    <source>
        <dbReference type="ARBA" id="ARBA00022824"/>
    </source>
</evidence>
<dbReference type="GO" id="GO:0009653">
    <property type="term" value="P:anatomical structure morphogenesis"/>
    <property type="evidence" value="ECO:0007669"/>
    <property type="project" value="UniProtKB-ARBA"/>
</dbReference>
<keyword evidence="14 21" id="KW-0472">Membrane</keyword>
<feature type="compositionally biased region" description="Pro residues" evidence="20">
    <location>
        <begin position="1781"/>
        <end position="1792"/>
    </location>
</feature>
<feature type="region of interest" description="Disordered" evidence="20">
    <location>
        <begin position="1745"/>
        <end position="1792"/>
    </location>
</feature>
<feature type="repeat" description="LDL-receptor class B" evidence="19">
    <location>
        <begin position="948"/>
        <end position="990"/>
    </location>
</feature>
<dbReference type="FunFam" id="2.120.10.30:FF:000001">
    <property type="entry name" value="Low-density lipoprotein receptor-related protein 6"/>
    <property type="match status" value="1"/>
</dbReference>
<dbReference type="GO" id="GO:0045944">
    <property type="term" value="P:positive regulation of transcription by RNA polymerase II"/>
    <property type="evidence" value="ECO:0007669"/>
    <property type="project" value="UniProtKB-ARBA"/>
</dbReference>
<keyword evidence="8" id="KW-0879">Wnt signaling pathway</keyword>
<evidence type="ECO:0000256" key="10">
    <source>
        <dbReference type="ARBA" id="ARBA00022729"/>
    </source>
</evidence>
<feature type="repeat" description="LDL-receptor class B" evidence="19">
    <location>
        <begin position="690"/>
        <end position="732"/>
    </location>
</feature>
<dbReference type="InterPro" id="IPR050778">
    <property type="entry name" value="Cueball_EGF_LRP_Nidogen"/>
</dbReference>
<feature type="domain" description="EGF-like" evidence="22">
    <location>
        <begin position="1393"/>
        <end position="1431"/>
    </location>
</feature>
<dbReference type="InterPro" id="IPR000742">
    <property type="entry name" value="EGF"/>
</dbReference>
<dbReference type="PANTHER" id="PTHR46513:SF16">
    <property type="entry name" value="LOW-DENSITY LIPOPROTEIN RECEPTOR-RELATED PROTEIN 5"/>
    <property type="match status" value="1"/>
</dbReference>
<keyword evidence="13 21" id="KW-1133">Transmembrane helix</keyword>
<dbReference type="GO" id="GO:0009888">
    <property type="term" value="P:tissue development"/>
    <property type="evidence" value="ECO:0007669"/>
    <property type="project" value="UniProtKB-ARBA"/>
</dbReference>
<feature type="disulfide bond" evidence="18">
    <location>
        <begin position="1532"/>
        <end position="1547"/>
    </location>
</feature>
<evidence type="ECO:0000259" key="22">
    <source>
        <dbReference type="SMART" id="SM00181"/>
    </source>
</evidence>
<dbReference type="InterPro" id="IPR000033">
    <property type="entry name" value="LDLR_classB_rpt"/>
</dbReference>
<keyword evidence="11" id="KW-0677">Repeat</keyword>
<reference evidence="23" key="1">
    <citation type="submission" date="2025-08" db="UniProtKB">
        <authorList>
            <consortium name="Ensembl"/>
        </authorList>
    </citation>
    <scope>IDENTIFICATION</scope>
</reference>
<feature type="region of interest" description="Disordered" evidence="20">
    <location>
        <begin position="1655"/>
        <end position="1676"/>
    </location>
</feature>
<dbReference type="CDD" id="cd00112">
    <property type="entry name" value="LDLa"/>
    <property type="match status" value="3"/>
</dbReference>
<feature type="disulfide bond" evidence="18">
    <location>
        <begin position="1520"/>
        <end position="1538"/>
    </location>
</feature>
<evidence type="ECO:0000256" key="15">
    <source>
        <dbReference type="ARBA" id="ARBA00023157"/>
    </source>
</evidence>
<reference evidence="23" key="2">
    <citation type="submission" date="2025-09" db="UniProtKB">
        <authorList>
            <consortium name="Ensembl"/>
        </authorList>
    </citation>
    <scope>IDENTIFICATION</scope>
</reference>
<feature type="disulfide bond" evidence="18">
    <location>
        <begin position="1482"/>
        <end position="1500"/>
    </location>
</feature>
<keyword evidence="12" id="KW-0256">Endoplasmic reticulum</keyword>
<dbReference type="Proteomes" id="UP000694549">
    <property type="component" value="Unplaced"/>
</dbReference>
<feature type="repeat" description="LDL-receptor class B" evidence="19">
    <location>
        <begin position="991"/>
        <end position="1032"/>
    </location>
</feature>
<dbReference type="FunFam" id="4.10.400.10:FF:000016">
    <property type="entry name" value="Low-density lipoprotein receptor-related protein 6"/>
    <property type="match status" value="1"/>
</dbReference>
<name>A0A8B9UP31_9AVES</name>
<feature type="repeat" description="LDL-receptor class B" evidence="19">
    <location>
        <begin position="603"/>
        <end position="645"/>
    </location>
</feature>
<dbReference type="FunFam" id="2.120.10.30:FF:000162">
    <property type="entry name" value="LDL receptor related protein 5 like"/>
    <property type="match status" value="1"/>
</dbReference>
<dbReference type="GO" id="GO:0005783">
    <property type="term" value="C:endoplasmic reticulum"/>
    <property type="evidence" value="ECO:0007669"/>
    <property type="project" value="UniProtKB-SubCell"/>
</dbReference>
<comment type="subcellular location">
    <subcellularLocation>
        <location evidence="1">Endoplasmic reticulum</location>
    </subcellularLocation>
    <subcellularLocation>
        <location evidence="2">Membrane</location>
        <topology evidence="2">Single-pass type I membrane protein</topology>
    </subcellularLocation>
</comment>
<evidence type="ECO:0000313" key="23">
    <source>
        <dbReference type="Ensembl" id="ENSAZOP00000011256.1"/>
    </source>
</evidence>
<keyword evidence="15 18" id="KW-1015">Disulfide bond</keyword>
<dbReference type="FunFam" id="4.10.400.10:FF:000095">
    <property type="entry name" value="Low-density lipoprotein receptor-related protein"/>
    <property type="match status" value="1"/>
</dbReference>
<evidence type="ECO:0000256" key="14">
    <source>
        <dbReference type="ARBA" id="ARBA00023136"/>
    </source>
</evidence>
<dbReference type="SUPFAM" id="SSF57196">
    <property type="entry name" value="EGF/Laminin"/>
    <property type="match status" value="4"/>
</dbReference>